<feature type="compositionally biased region" description="Acidic residues" evidence="1">
    <location>
        <begin position="91"/>
        <end position="100"/>
    </location>
</feature>
<dbReference type="EMBL" id="NXIB02000114">
    <property type="protein sequence ID" value="PHX54234.1"/>
    <property type="molecule type" value="Genomic_DNA"/>
</dbReference>
<dbReference type="Gene3D" id="2.160.20.80">
    <property type="entry name" value="E3 ubiquitin-protein ligase SopA"/>
    <property type="match status" value="1"/>
</dbReference>
<comment type="caution">
    <text evidence="2">The sequence shown here is derived from an EMBL/GenBank/DDBJ whole genome shotgun (WGS) entry which is preliminary data.</text>
</comment>
<protein>
    <submittedName>
        <fullName evidence="2">Membrane protein insertion efficiency factor YidD</fullName>
    </submittedName>
</protein>
<accession>A0A2G4EXG8</accession>
<dbReference type="InterPro" id="IPR002696">
    <property type="entry name" value="Membr_insert_effic_factor_YidD"/>
</dbReference>
<dbReference type="Proteomes" id="UP000226442">
    <property type="component" value="Unassembled WGS sequence"/>
</dbReference>
<dbReference type="AlphaFoldDB" id="A0A2G4EXG8"/>
<dbReference type="OrthoDB" id="6629784at2"/>
<sequence>MQTPIFDAALRQLAVASISGYQKHISPIKGFSCAHRVLYGGESCSQYIKGAIAKLGLFGAIKASRHRFAACKGANQILKARFSSESGSESGSEDSNFEGNDEPKSDRPKSQGGTPRRSSQGENYCIEGLDCGSADCSGLDCSSADCSGLDCSSADCSGLDCSSADCSGLDCSSADCSGLDCSSADCSGLDCSSADCSGLDCGSAGCSGLDCGSAGCGSCF</sequence>
<keyword evidence="3" id="KW-1185">Reference proteome</keyword>
<evidence type="ECO:0000313" key="3">
    <source>
        <dbReference type="Proteomes" id="UP000226442"/>
    </source>
</evidence>
<evidence type="ECO:0000256" key="1">
    <source>
        <dbReference type="SAM" id="MobiDB-lite"/>
    </source>
</evidence>
<proteinExistence type="predicted"/>
<dbReference type="NCBIfam" id="TIGR00278">
    <property type="entry name" value="membrane protein insertion efficiency factor YidD"/>
    <property type="match status" value="1"/>
</dbReference>
<name>A0A2G4EXG8_9CYAN</name>
<dbReference type="Pfam" id="PF01809">
    <property type="entry name" value="YidD"/>
    <property type="match status" value="1"/>
</dbReference>
<feature type="compositionally biased region" description="Polar residues" evidence="1">
    <location>
        <begin position="111"/>
        <end position="121"/>
    </location>
</feature>
<evidence type="ECO:0000313" key="2">
    <source>
        <dbReference type="EMBL" id="PHX54234.1"/>
    </source>
</evidence>
<reference evidence="2" key="1">
    <citation type="submission" date="2017-10" db="EMBL/GenBank/DDBJ databases">
        <title>Draft genome sequence of the planktic cyanobacteria Tychonema bourrellyi isolated from alpine lentic freshwater.</title>
        <authorList>
            <person name="Tett A."/>
            <person name="Armanini F."/>
            <person name="Asnicar F."/>
            <person name="Boscaini A."/>
            <person name="Pasolli E."/>
            <person name="Zolfo M."/>
            <person name="Donati C."/>
            <person name="Salmaso N."/>
            <person name="Segata N."/>
        </authorList>
    </citation>
    <scope>NUCLEOTIDE SEQUENCE</scope>
    <source>
        <strain evidence="2">FEM_GT703</strain>
    </source>
</reference>
<dbReference type="SMART" id="SM01234">
    <property type="entry name" value="Haemolytic"/>
    <property type="match status" value="1"/>
</dbReference>
<gene>
    <name evidence="2" type="ORF">CP500_017345</name>
</gene>
<feature type="region of interest" description="Disordered" evidence="1">
    <location>
        <begin position="83"/>
        <end position="121"/>
    </location>
</feature>
<dbReference type="SUPFAM" id="SSF141571">
    <property type="entry name" value="Pentapeptide repeat-like"/>
    <property type="match status" value="1"/>
</dbReference>
<organism evidence="2 3">
    <name type="scientific">Tychonema bourrellyi FEM_GT703</name>
    <dbReference type="NCBI Taxonomy" id="2040638"/>
    <lineage>
        <taxon>Bacteria</taxon>
        <taxon>Bacillati</taxon>
        <taxon>Cyanobacteriota</taxon>
        <taxon>Cyanophyceae</taxon>
        <taxon>Oscillatoriophycideae</taxon>
        <taxon>Oscillatoriales</taxon>
        <taxon>Microcoleaceae</taxon>
        <taxon>Tychonema</taxon>
    </lineage>
</organism>